<evidence type="ECO:0000256" key="4">
    <source>
        <dbReference type="ARBA" id="ARBA00023180"/>
    </source>
</evidence>
<dbReference type="PANTHER" id="PTHR23221">
    <property type="entry name" value="GLYCOSYLPHOSPHATIDYLINOSITOL PHOSPHOLIPASE D"/>
    <property type="match status" value="1"/>
</dbReference>
<dbReference type="PANTHER" id="PTHR23221:SF7">
    <property type="entry name" value="PHOSPHATIDYLINOSITOL-GLYCAN-SPECIFIC PHOSPHOLIPASE D"/>
    <property type="match status" value="1"/>
</dbReference>
<keyword evidence="1" id="KW-0732">Signal</keyword>
<evidence type="ECO:0000256" key="3">
    <source>
        <dbReference type="ARBA" id="ARBA00022801"/>
    </source>
</evidence>
<evidence type="ECO:0000256" key="1">
    <source>
        <dbReference type="ARBA" id="ARBA00022729"/>
    </source>
</evidence>
<dbReference type="GO" id="GO:0016787">
    <property type="term" value="F:hydrolase activity"/>
    <property type="evidence" value="ECO:0007669"/>
    <property type="project" value="UniProtKB-KW"/>
</dbReference>
<dbReference type="InterPro" id="IPR013519">
    <property type="entry name" value="Int_alpha_beta-p"/>
</dbReference>
<evidence type="ECO:0000256" key="5">
    <source>
        <dbReference type="SAM" id="MobiDB-lite"/>
    </source>
</evidence>
<keyword evidence="6" id="KW-1133">Transmembrane helix</keyword>
<keyword evidence="8" id="KW-1185">Reference proteome</keyword>
<dbReference type="PROSITE" id="PS51470">
    <property type="entry name" value="FG_GAP"/>
    <property type="match status" value="3"/>
</dbReference>
<proteinExistence type="predicted"/>
<sequence>MHPRAGFEPAFGGVVGDQADDGSAGAPIVNVRHVVSTTTPLSRTTLQAHQRSSLSSHVCPGGELMSRSHHKRSRRPAVLGATAVAAVLAGGLLITLPGGASAAGSGLADDFNGDGYRDLATGAPGAVAGGKAKAGAVVVNYGSSSGISAARHKITSQSSSGVPGASETSDRFGTELAHGDLNNDGYGDLVVGAPVEDVGGDADGGSVTILWGGSSGLSGGTTISDPNASGHDRFGQSLAVGDFTGDGKADLAVGSTGKDVWIFKGGFTKSGGAAGKLRFDAQIESGAYPRGAVQLAAGDFDDDGAADVVVGSAAGNFVYRGASTGPTLQTEVGTGYAGALTVADFDRDGHDDLVVGTDFVDVISDRTAKGGYVTVFYGGAAGVDTTRSAVFSQDTAGVPGADESDDSFGGALAAGDVNGDGYPDLAVGADFETIGSADQAGSVWVLRGGASGLTGTGAQSFDQGTSGVPGANESSDLFGDAIHLADHNKDGRADLSVGAGGENSDDGAVWVLRGSTGGLKATGAVSFGASSVGIGNSGEDPMFGDAMSGS</sequence>
<evidence type="ECO:0000313" key="7">
    <source>
        <dbReference type="EMBL" id="BAC71464.1"/>
    </source>
</evidence>
<dbReference type="InterPro" id="IPR028994">
    <property type="entry name" value="Integrin_alpha_N"/>
</dbReference>
<evidence type="ECO:0000256" key="6">
    <source>
        <dbReference type="SAM" id="Phobius"/>
    </source>
</evidence>
<organism evidence="7 8">
    <name type="scientific">Streptomyces avermitilis (strain ATCC 31267 / DSM 46492 / JCM 5070 / NBRC 14893 / NCIMB 12804 / NRRL 8165 / MA-4680)</name>
    <dbReference type="NCBI Taxonomy" id="227882"/>
    <lineage>
        <taxon>Bacteria</taxon>
        <taxon>Bacillati</taxon>
        <taxon>Actinomycetota</taxon>
        <taxon>Actinomycetes</taxon>
        <taxon>Kitasatosporales</taxon>
        <taxon>Streptomycetaceae</taxon>
        <taxon>Streptomyces</taxon>
    </lineage>
</organism>
<keyword evidence="4" id="KW-0325">Glycoprotein</keyword>
<dbReference type="KEGG" id="sma:SAVERM_3752"/>
<dbReference type="Gene3D" id="2.130.10.130">
    <property type="entry name" value="Integrin alpha, N-terminal"/>
    <property type="match status" value="4"/>
</dbReference>
<dbReference type="Pfam" id="PF01839">
    <property type="entry name" value="FG-GAP"/>
    <property type="match status" value="5"/>
</dbReference>
<dbReference type="InterPro" id="IPR000413">
    <property type="entry name" value="Integrin_alpha"/>
</dbReference>
<dbReference type="eggNOG" id="COG5555">
    <property type="taxonomic scope" value="Bacteria"/>
</dbReference>
<dbReference type="HOGENOM" id="CLU_016303_1_0_11"/>
<dbReference type="InterPro" id="IPR013517">
    <property type="entry name" value="FG-GAP"/>
</dbReference>
<dbReference type="GO" id="GO:0007229">
    <property type="term" value="P:integrin-mediated signaling pathway"/>
    <property type="evidence" value="ECO:0007669"/>
    <property type="project" value="UniProtKB-KW"/>
</dbReference>
<evidence type="ECO:0000313" key="8">
    <source>
        <dbReference type="Proteomes" id="UP000000428"/>
    </source>
</evidence>
<name>Q82GZ4_STRAW</name>
<dbReference type="PRINTS" id="PR01185">
    <property type="entry name" value="INTEGRINA"/>
</dbReference>
<keyword evidence="6" id="KW-0812">Transmembrane</keyword>
<dbReference type="SUPFAM" id="SSF69318">
    <property type="entry name" value="Integrin alpha N-terminal domain"/>
    <property type="match status" value="2"/>
</dbReference>
<feature type="region of interest" description="Disordered" evidence="5">
    <location>
        <begin position="152"/>
        <end position="172"/>
    </location>
</feature>
<dbReference type="EMBL" id="BA000030">
    <property type="protein sequence ID" value="BAC71464.1"/>
    <property type="molecule type" value="Genomic_DNA"/>
</dbReference>
<dbReference type="GO" id="GO:0008305">
    <property type="term" value="C:integrin complex"/>
    <property type="evidence" value="ECO:0007669"/>
    <property type="project" value="InterPro"/>
</dbReference>
<keyword evidence="2" id="KW-0677">Repeat</keyword>
<dbReference type="Pfam" id="PF13517">
    <property type="entry name" value="FG-GAP_3"/>
    <property type="match status" value="1"/>
</dbReference>
<accession>Q82GZ4</accession>
<dbReference type="GO" id="GO:0007155">
    <property type="term" value="P:cell adhesion"/>
    <property type="evidence" value="ECO:0007669"/>
    <property type="project" value="InterPro"/>
</dbReference>
<dbReference type="Proteomes" id="UP000000428">
    <property type="component" value="Chromosome"/>
</dbReference>
<reference evidence="7 8" key="3">
    <citation type="journal article" date="2014" name="J. Ind. Microbiol. Biotechnol.">
        <title>Genome mining of the Streptomyces avermitilis genome and development of genome-minimized hosts for heterologous expression of biosynthetic gene clusters.</title>
        <authorList>
            <person name="Ikeda H."/>
            <person name="Shin-ya K."/>
            <person name="Omura S."/>
        </authorList>
    </citation>
    <scope>NUCLEOTIDE SEQUENCE [LARGE SCALE GENOMIC DNA]</scope>
    <source>
        <strain evidence="8">ATCC 31267 / DSM 46492 / JCM 5070 / NBRC 14893 / NCIMB 12804 / NRRL 8165 / MA-4680</strain>
    </source>
</reference>
<reference evidence="7 8" key="1">
    <citation type="journal article" date="2001" name="Proc. Natl. Acad. Sci. U.S.A.">
        <title>Genome sequence of an industrial microorganism Streptomyces avermitilis: deducing the ability of producing secondary metabolites.</title>
        <authorList>
            <person name="Omura S."/>
            <person name="Ikeda H."/>
            <person name="Ishikawa J."/>
            <person name="Hanamoto A."/>
            <person name="Takahashi C."/>
            <person name="Shinose M."/>
            <person name="Takahashi Y."/>
            <person name="Horikawa H."/>
            <person name="Nakazawa H."/>
            <person name="Osonoe T."/>
            <person name="Kikuchi H."/>
            <person name="Shiba T."/>
            <person name="Sakaki Y."/>
            <person name="Hattori M."/>
        </authorList>
    </citation>
    <scope>NUCLEOTIDE SEQUENCE [LARGE SCALE GENOMIC DNA]</scope>
    <source>
        <strain evidence="8">ATCC 31267 / DSM 46492 / JCM 5070 / NBRC 14893 / NCIMB 12804 / NRRL 8165 / MA-4680</strain>
    </source>
</reference>
<feature type="transmembrane region" description="Helical" evidence="6">
    <location>
        <begin position="77"/>
        <end position="96"/>
    </location>
</feature>
<evidence type="ECO:0000256" key="2">
    <source>
        <dbReference type="ARBA" id="ARBA00022737"/>
    </source>
</evidence>
<keyword evidence="3" id="KW-0378">Hydrolase</keyword>
<dbReference type="SMART" id="SM00191">
    <property type="entry name" value="Int_alpha"/>
    <property type="match status" value="6"/>
</dbReference>
<protein>
    <submittedName>
        <fullName evidence="7">Integrin-like protein</fullName>
    </submittedName>
</protein>
<reference evidence="7 8" key="2">
    <citation type="journal article" date="2003" name="Nat. Biotechnol.">
        <title>Complete genome sequence and comparative analysis of the industrial microorganism Streptomyces avermitilis.</title>
        <authorList>
            <person name="Ikeda H."/>
            <person name="Ishikawa J."/>
            <person name="Hanamoto A."/>
            <person name="Shinose M."/>
            <person name="Kikuchi H."/>
            <person name="Shiba T."/>
            <person name="Sakaki Y."/>
            <person name="Hattori M."/>
            <person name="Omura S."/>
        </authorList>
    </citation>
    <scope>NUCLEOTIDE SEQUENCE [LARGE SCALE GENOMIC DNA]</scope>
    <source>
        <strain evidence="8">ATCC 31267 / DSM 46492 / JCM 5070 / NBRC 14893 / NCIMB 12804 / NRRL 8165 / MA-4680</strain>
    </source>
</reference>
<keyword evidence="6" id="KW-0472">Membrane</keyword>
<dbReference type="AlphaFoldDB" id="Q82GZ4"/>
<feature type="region of interest" description="Disordered" evidence="5">
    <location>
        <begin position="50"/>
        <end position="73"/>
    </location>
</feature>
<gene>
    <name evidence="7" type="ORF">SAVERM_3752</name>
</gene>